<accession>A0A139WVG2</accession>
<keyword evidence="1" id="KW-0808">Transferase</keyword>
<evidence type="ECO:0000313" key="1">
    <source>
        <dbReference type="EMBL" id="KYC36426.1"/>
    </source>
</evidence>
<dbReference type="STRING" id="128403.WA1_42735"/>
<dbReference type="InterPro" id="IPR012469">
    <property type="entry name" value="DUF1688"/>
</dbReference>
<organism evidence="1 2">
    <name type="scientific">Scytonema hofmannii PCC 7110</name>
    <dbReference type="NCBI Taxonomy" id="128403"/>
    <lineage>
        <taxon>Bacteria</taxon>
        <taxon>Bacillati</taxon>
        <taxon>Cyanobacteriota</taxon>
        <taxon>Cyanophyceae</taxon>
        <taxon>Nostocales</taxon>
        <taxon>Scytonemataceae</taxon>
        <taxon>Scytonema</taxon>
    </lineage>
</organism>
<reference evidence="1 2" key="1">
    <citation type="journal article" date="2013" name="Genome Biol. Evol.">
        <title>Genomes of Stigonematalean cyanobacteria (subsection V) and the evolution of oxygenic photosynthesis from prokaryotes to plastids.</title>
        <authorList>
            <person name="Dagan T."/>
            <person name="Roettger M."/>
            <person name="Stucken K."/>
            <person name="Landan G."/>
            <person name="Koch R."/>
            <person name="Major P."/>
            <person name="Gould S.B."/>
            <person name="Goremykin V.V."/>
            <person name="Rippka R."/>
            <person name="Tandeau de Marsac N."/>
            <person name="Gugger M."/>
            <person name="Lockhart P.J."/>
            <person name="Allen J.F."/>
            <person name="Brune I."/>
            <person name="Maus I."/>
            <person name="Puhler A."/>
            <person name="Martin W.F."/>
        </authorList>
    </citation>
    <scope>NUCLEOTIDE SEQUENCE [LARGE SCALE GENOMIC DNA]</scope>
    <source>
        <strain evidence="1 2">PCC 7110</strain>
    </source>
</reference>
<dbReference type="PANTHER" id="PTHR31687:SF3">
    <property type="entry name" value="PROTEIN URG3"/>
    <property type="match status" value="1"/>
</dbReference>
<comment type="caution">
    <text evidence="1">The sequence shown here is derived from an EMBL/GenBank/DDBJ whole genome shotgun (WGS) entry which is preliminary data.</text>
</comment>
<keyword evidence="1" id="KW-0328">Glycosyltransferase</keyword>
<keyword evidence="2" id="KW-1185">Reference proteome</keyword>
<protein>
    <submittedName>
        <fullName evidence="1">Uracil phosphoribosyltransferase</fullName>
    </submittedName>
</protein>
<proteinExistence type="predicted"/>
<dbReference type="GO" id="GO:0016757">
    <property type="term" value="F:glycosyltransferase activity"/>
    <property type="evidence" value="ECO:0007669"/>
    <property type="project" value="UniProtKB-KW"/>
</dbReference>
<dbReference type="RefSeq" id="WP_017749688.1">
    <property type="nucleotide sequence ID" value="NZ_KQ976354.1"/>
</dbReference>
<dbReference type="OrthoDB" id="9779699at2"/>
<name>A0A139WVG2_9CYAN</name>
<dbReference type="Proteomes" id="UP000076925">
    <property type="component" value="Unassembled WGS sequence"/>
</dbReference>
<dbReference type="PANTHER" id="PTHR31687">
    <property type="match status" value="1"/>
</dbReference>
<dbReference type="EMBL" id="ANNX02000047">
    <property type="protein sequence ID" value="KYC36426.1"/>
    <property type="molecule type" value="Genomic_DNA"/>
</dbReference>
<dbReference type="Pfam" id="PF07958">
    <property type="entry name" value="DUF1688"/>
    <property type="match status" value="1"/>
</dbReference>
<sequence>MEKRTAETLRSQRKDERALAAYLRSPTAIRERCGQLYKLAIEGNSRYFNCDLSQLERVADYTIGVMREEYPDLGIPFHSRWRHFETGGVPRLSILDERLAGLTPLDKAIAKFDLVIISVLLDAGAGESWYYNEPETQLRFQRSEGLAVASFQMFCTGTFVRCRHTTPLQVNADRLQTLTEGELAQGFGVSAENPLVGITGRLKLLQKLGRSLVSSPNIFGEQSPRPGNLVRYLMTKSCNNQLEAATVLGAVLEGLSDIWSGRIEVAGINLGDVWFHPDVVDDGLVPFHKLSQWLTYSLLEPLEELGLEITGLDALTGLAEYRNGGLFLDLGLINVKNQDILLKPYPVSSEAIVEWRALTVILLDCIAATIREKLGMNAEELPLVKILQGGTWTAGRRIAAELRKGATPPIQIESDGTVF</sequence>
<gene>
    <name evidence="1" type="ORF">WA1_42735</name>
</gene>
<dbReference type="AlphaFoldDB" id="A0A139WVG2"/>
<evidence type="ECO:0000313" key="2">
    <source>
        <dbReference type="Proteomes" id="UP000076925"/>
    </source>
</evidence>